<reference evidence="2" key="1">
    <citation type="journal article" date="2021" name="Sci. Rep.">
        <title>Diploid genomic architecture of Nitzschia inconspicua, an elite biomass production diatom.</title>
        <authorList>
            <person name="Oliver A."/>
            <person name="Podell S."/>
            <person name="Pinowska A."/>
            <person name="Traller J.C."/>
            <person name="Smith S.R."/>
            <person name="McClure R."/>
            <person name="Beliaev A."/>
            <person name="Bohutskyi P."/>
            <person name="Hill E.A."/>
            <person name="Rabines A."/>
            <person name="Zheng H."/>
            <person name="Allen L.Z."/>
            <person name="Kuo A."/>
            <person name="Grigoriev I.V."/>
            <person name="Allen A.E."/>
            <person name="Hazlebeck D."/>
            <person name="Allen E.E."/>
        </authorList>
    </citation>
    <scope>NUCLEOTIDE SEQUENCE</scope>
    <source>
        <strain evidence="2">Hildebrandi</strain>
    </source>
</reference>
<gene>
    <name evidence="2" type="ORF">IV203_021762</name>
</gene>
<organism evidence="2 3">
    <name type="scientific">Nitzschia inconspicua</name>
    <dbReference type="NCBI Taxonomy" id="303405"/>
    <lineage>
        <taxon>Eukaryota</taxon>
        <taxon>Sar</taxon>
        <taxon>Stramenopiles</taxon>
        <taxon>Ochrophyta</taxon>
        <taxon>Bacillariophyta</taxon>
        <taxon>Bacillariophyceae</taxon>
        <taxon>Bacillariophycidae</taxon>
        <taxon>Bacillariales</taxon>
        <taxon>Bacillariaceae</taxon>
        <taxon>Nitzschia</taxon>
    </lineage>
</organism>
<keyword evidence="3" id="KW-1185">Reference proteome</keyword>
<dbReference type="AlphaFoldDB" id="A0A9K3PG79"/>
<evidence type="ECO:0000256" key="1">
    <source>
        <dbReference type="SAM" id="MobiDB-lite"/>
    </source>
</evidence>
<feature type="region of interest" description="Disordered" evidence="1">
    <location>
        <begin position="1"/>
        <end position="29"/>
    </location>
</feature>
<dbReference type="Proteomes" id="UP000693970">
    <property type="component" value="Unassembled WGS sequence"/>
</dbReference>
<feature type="compositionally biased region" description="Basic and acidic residues" evidence="1">
    <location>
        <begin position="1"/>
        <end position="18"/>
    </location>
</feature>
<evidence type="ECO:0000313" key="3">
    <source>
        <dbReference type="Proteomes" id="UP000693970"/>
    </source>
</evidence>
<sequence length="247" mass="28494">MSKSDNNKNNRKDSRGTKSNEGGTPVNKDTKKTIEDYVFYLGSAKQAANYETTADYKPDLKYSKAKDEITRAAQDKQFQMEFKYDLETYRVRQATYTKNLGKAYALLWERFSQKTKDKIQDRKDFDEIEDGPIALLKAIREHSLNYQQTKYPMAIIYEALLAVVQTRQKEHESLQDYTKRFRVVQEVFESHVSDSGGPIYLKKIIKKMTGDDESNTCLGQHGIFSCNPAAIRAPSALFVQRQAELRK</sequence>
<comment type="caution">
    <text evidence="2">The sequence shown here is derived from an EMBL/GenBank/DDBJ whole genome shotgun (WGS) entry which is preliminary data.</text>
</comment>
<proteinExistence type="predicted"/>
<protein>
    <submittedName>
        <fullName evidence="2">Uncharacterized protein</fullName>
    </submittedName>
</protein>
<name>A0A9K3PG79_9STRA</name>
<evidence type="ECO:0000313" key="2">
    <source>
        <dbReference type="EMBL" id="KAG7343754.1"/>
    </source>
</evidence>
<reference evidence="2" key="2">
    <citation type="submission" date="2021-04" db="EMBL/GenBank/DDBJ databases">
        <authorList>
            <person name="Podell S."/>
        </authorList>
    </citation>
    <scope>NUCLEOTIDE SEQUENCE</scope>
    <source>
        <strain evidence="2">Hildebrandi</strain>
    </source>
</reference>
<dbReference type="EMBL" id="JAGRRH010000023">
    <property type="protein sequence ID" value="KAG7343754.1"/>
    <property type="molecule type" value="Genomic_DNA"/>
</dbReference>
<accession>A0A9K3PG79</accession>